<gene>
    <name evidence="2" type="ORF">HNR40_009371</name>
</gene>
<sequence>MEDLELLRQEMRVCWDIDDRDRIRGGGEDLAVAVTPDGTMAAAVAETVPDEVAEPLLKRVADGPPPPHGRPPALAPGARVSGGPCYLVSPPVRAGVHVDVLRSDRPADAALVRALRPANWEPEEWADLVGGGQGAPWAMVVSAGQVVSICHTPHRTAAGAEAGTWTAPGFRGRGYAAATTAVWADLLAADCPRLFYSTTAENRSSQRVAERLGLRHIGWIWRFEGL</sequence>
<evidence type="ECO:0000313" key="2">
    <source>
        <dbReference type="EMBL" id="MBB5083866.1"/>
    </source>
</evidence>
<dbReference type="EMBL" id="JACHIN010000019">
    <property type="protein sequence ID" value="MBB5083866.1"/>
    <property type="molecule type" value="Genomic_DNA"/>
</dbReference>
<dbReference type="PROSITE" id="PS51186">
    <property type="entry name" value="GNAT"/>
    <property type="match status" value="1"/>
</dbReference>
<dbReference type="SUPFAM" id="SSF55729">
    <property type="entry name" value="Acyl-CoA N-acyltransferases (Nat)"/>
    <property type="match status" value="1"/>
</dbReference>
<comment type="caution">
    <text evidence="2">The sequence shown here is derived from an EMBL/GenBank/DDBJ whole genome shotgun (WGS) entry which is preliminary data.</text>
</comment>
<dbReference type="Proteomes" id="UP000568380">
    <property type="component" value="Unassembled WGS sequence"/>
</dbReference>
<protein>
    <recommendedName>
        <fullName evidence="1">N-acetyltransferase domain-containing protein</fullName>
    </recommendedName>
</protein>
<proteinExistence type="predicted"/>
<keyword evidence="3" id="KW-1185">Reference proteome</keyword>
<evidence type="ECO:0000259" key="1">
    <source>
        <dbReference type="PROSITE" id="PS51186"/>
    </source>
</evidence>
<feature type="domain" description="N-acetyltransferase" evidence="1">
    <location>
        <begin position="99"/>
        <end position="226"/>
    </location>
</feature>
<name>A0A7W8ACP5_9ACTN</name>
<evidence type="ECO:0000313" key="3">
    <source>
        <dbReference type="Proteomes" id="UP000568380"/>
    </source>
</evidence>
<dbReference type="AlphaFoldDB" id="A0A7W8ACP5"/>
<dbReference type="Gene3D" id="3.40.630.30">
    <property type="match status" value="1"/>
</dbReference>
<accession>A0A7W8ACP5</accession>
<dbReference type="InterPro" id="IPR000182">
    <property type="entry name" value="GNAT_dom"/>
</dbReference>
<reference evidence="2 3" key="1">
    <citation type="submission" date="2020-08" db="EMBL/GenBank/DDBJ databases">
        <title>Genomic Encyclopedia of Type Strains, Phase IV (KMG-IV): sequencing the most valuable type-strain genomes for metagenomic binning, comparative biology and taxonomic classification.</title>
        <authorList>
            <person name="Goeker M."/>
        </authorList>
    </citation>
    <scope>NUCLEOTIDE SEQUENCE [LARGE SCALE GENOMIC DNA]</scope>
    <source>
        <strain evidence="2 3">DSM 45385</strain>
    </source>
</reference>
<dbReference type="RefSeq" id="WP_184973345.1">
    <property type="nucleotide sequence ID" value="NZ_JACHIN010000019.1"/>
</dbReference>
<organism evidence="2 3">
    <name type="scientific">Nonomuraea endophytica</name>
    <dbReference type="NCBI Taxonomy" id="714136"/>
    <lineage>
        <taxon>Bacteria</taxon>
        <taxon>Bacillati</taxon>
        <taxon>Actinomycetota</taxon>
        <taxon>Actinomycetes</taxon>
        <taxon>Streptosporangiales</taxon>
        <taxon>Streptosporangiaceae</taxon>
        <taxon>Nonomuraea</taxon>
    </lineage>
</organism>
<dbReference type="GO" id="GO:0016747">
    <property type="term" value="F:acyltransferase activity, transferring groups other than amino-acyl groups"/>
    <property type="evidence" value="ECO:0007669"/>
    <property type="project" value="InterPro"/>
</dbReference>
<dbReference type="InterPro" id="IPR016181">
    <property type="entry name" value="Acyl_CoA_acyltransferase"/>
</dbReference>
<dbReference type="Pfam" id="PF13302">
    <property type="entry name" value="Acetyltransf_3"/>
    <property type="match status" value="1"/>
</dbReference>